<evidence type="ECO:0000256" key="4">
    <source>
        <dbReference type="ARBA" id="ARBA00022691"/>
    </source>
</evidence>
<keyword evidence="2 5" id="KW-0489">Methyltransferase</keyword>
<keyword evidence="3 5" id="KW-0808">Transferase</keyword>
<evidence type="ECO:0000256" key="1">
    <source>
        <dbReference type="ARBA" id="ARBA00011975"/>
    </source>
</evidence>
<protein>
    <recommendedName>
        <fullName evidence="1">DNA (cytosine-5-)-methyltransferase</fullName>
        <ecNumber evidence="1">2.1.1.37</ecNumber>
    </recommendedName>
</protein>
<dbReference type="Gene3D" id="3.40.50.150">
    <property type="entry name" value="Vaccinia Virus protein VP39"/>
    <property type="match status" value="1"/>
</dbReference>
<evidence type="ECO:0000256" key="6">
    <source>
        <dbReference type="RuleBase" id="RU000416"/>
    </source>
</evidence>
<dbReference type="Gene3D" id="3.90.120.10">
    <property type="entry name" value="DNA Methylase, subunit A, domain 2"/>
    <property type="match status" value="1"/>
</dbReference>
<dbReference type="GO" id="GO:0003677">
    <property type="term" value="F:DNA binding"/>
    <property type="evidence" value="ECO:0007669"/>
    <property type="project" value="TreeGrafter"/>
</dbReference>
<feature type="compositionally biased region" description="Polar residues" evidence="7">
    <location>
        <begin position="508"/>
        <end position="526"/>
    </location>
</feature>
<sequence length="765" mass="84432">MSKRDNTISSSIGNSNNTTFLSTRRDSPSMLPCRQVSLTSNDGEHHAGICSNKQSTTKTYVNPYAKSNVTTISASNTVYESPSNESAGGKAKKGDDDADFDEYGDDSWCNDSELISSILKSTTKKQTKNTTTTTSMSTTTKQTNPSYSVLDDTRVTRTLFGDSSNATTRNTKHSINDTTKQESKRGNVKGDTDNKVESSSSDNESKKRKSRGSNSSIDEGDKKLYQPTLTQQLRNNVFETTTDKIHTFVDYGGRHFKSGDVFYRNPDPDKPDDVLNNAFVTIVRVKTSPSCAIIENEFYKRLEDTYIGKEEAAYVCAGSQKYVKCILTPSCSGDDNGNTTNNISTTLNLLGERRDPKIKGPIDYEYDYLIDEKERTKSTKKGNDRKKAPLPPPPSTKYNSSKVLCCYKSVTTTDVSNANKSPAHAALLASLDNGKPTVLNLYAGGGGMSLGLKEAGFHGKTDSVDSDTSSCSTLNANFPDSIVHQCTVKDFLIGCRHNPYSTRYPRIGNTTLSHGSSPCQGSSRANRTGGANDDANNEETYQFIDVVEYSQPPYVTFENVLGMNDIKNRHYLQRMIARLLVMGYQVRLCSLNAVEYGDPQFRERIFIFAAKNGLELPNVPKPTHGKRRHLHPIKTAGNVLGFLEDINPLEYEGIIRVNLPNSGVAVELDGHTLKTAKLQDSDIRLTKDNPARTVLKARTVRHYKNMNRPLTRLEQSQLQSFPATYKFKGTDNEIRDQIGNAVPVNLARAIGQSVMDAIRLSTGRG</sequence>
<feature type="compositionally biased region" description="Basic and acidic residues" evidence="7">
    <location>
        <begin position="375"/>
        <end position="387"/>
    </location>
</feature>
<dbReference type="EMBL" id="KV784381">
    <property type="protein sequence ID" value="OEU08290.1"/>
    <property type="molecule type" value="Genomic_DNA"/>
</dbReference>
<dbReference type="Pfam" id="PF00145">
    <property type="entry name" value="DNA_methylase"/>
    <property type="match status" value="1"/>
</dbReference>
<evidence type="ECO:0000256" key="2">
    <source>
        <dbReference type="ARBA" id="ARBA00022603"/>
    </source>
</evidence>
<evidence type="ECO:0000256" key="5">
    <source>
        <dbReference type="PROSITE-ProRule" id="PRU01016"/>
    </source>
</evidence>
<dbReference type="GO" id="GO:0005634">
    <property type="term" value="C:nucleus"/>
    <property type="evidence" value="ECO:0007669"/>
    <property type="project" value="TreeGrafter"/>
</dbReference>
<evidence type="ECO:0000313" key="8">
    <source>
        <dbReference type="EMBL" id="OEU08290.1"/>
    </source>
</evidence>
<dbReference type="PROSITE" id="PS51679">
    <property type="entry name" value="SAM_MT_C5"/>
    <property type="match status" value="1"/>
</dbReference>
<proteinExistence type="inferred from homology"/>
<feature type="region of interest" description="Disordered" evidence="7">
    <location>
        <begin position="507"/>
        <end position="534"/>
    </location>
</feature>
<feature type="region of interest" description="Disordered" evidence="7">
    <location>
        <begin position="76"/>
        <end position="97"/>
    </location>
</feature>
<reference evidence="8 9" key="1">
    <citation type="submission" date="2016-09" db="EMBL/GenBank/DDBJ databases">
        <title>Extensive genetic diversity and differential bi-allelic expression allows diatom success in the polar Southern Ocean.</title>
        <authorList>
            <consortium name="DOE Joint Genome Institute"/>
            <person name="Mock T."/>
            <person name="Otillar R.P."/>
            <person name="Strauss J."/>
            <person name="Dupont C."/>
            <person name="Frickenhaus S."/>
            <person name="Maumus F."/>
            <person name="Mcmullan M."/>
            <person name="Sanges R."/>
            <person name="Schmutz J."/>
            <person name="Toseland A."/>
            <person name="Valas R."/>
            <person name="Veluchamy A."/>
            <person name="Ward B.J."/>
            <person name="Allen A."/>
            <person name="Barry K."/>
            <person name="Falciatore A."/>
            <person name="Ferrante M."/>
            <person name="Fortunato A.E."/>
            <person name="Gloeckner G."/>
            <person name="Gruber A."/>
            <person name="Hipkin R."/>
            <person name="Janech M."/>
            <person name="Kroth P."/>
            <person name="Leese F."/>
            <person name="Lindquist E."/>
            <person name="Lyon B.R."/>
            <person name="Martin J."/>
            <person name="Mayer C."/>
            <person name="Parker M."/>
            <person name="Quesneville H."/>
            <person name="Raymond J."/>
            <person name="Uhlig C."/>
            <person name="Valentin K.U."/>
            <person name="Worden A.Z."/>
            <person name="Armbrust E.V."/>
            <person name="Bowler C."/>
            <person name="Green B."/>
            <person name="Moulton V."/>
            <person name="Van Oosterhout C."/>
            <person name="Grigoriev I."/>
        </authorList>
    </citation>
    <scope>NUCLEOTIDE SEQUENCE [LARGE SCALE GENOMIC DNA]</scope>
    <source>
        <strain evidence="8 9">CCMP1102</strain>
    </source>
</reference>
<organism evidence="8 9">
    <name type="scientific">Fragilariopsis cylindrus CCMP1102</name>
    <dbReference type="NCBI Taxonomy" id="635003"/>
    <lineage>
        <taxon>Eukaryota</taxon>
        <taxon>Sar</taxon>
        <taxon>Stramenopiles</taxon>
        <taxon>Ochrophyta</taxon>
        <taxon>Bacillariophyta</taxon>
        <taxon>Bacillariophyceae</taxon>
        <taxon>Bacillariophycidae</taxon>
        <taxon>Bacillariales</taxon>
        <taxon>Bacillariaceae</taxon>
        <taxon>Fragilariopsis</taxon>
    </lineage>
</organism>
<feature type="compositionally biased region" description="Low complexity" evidence="7">
    <location>
        <begin position="128"/>
        <end position="144"/>
    </location>
</feature>
<dbReference type="GO" id="GO:0003886">
    <property type="term" value="F:DNA (cytosine-5-)-methyltransferase activity"/>
    <property type="evidence" value="ECO:0007669"/>
    <property type="project" value="UniProtKB-EC"/>
</dbReference>
<evidence type="ECO:0000256" key="7">
    <source>
        <dbReference type="SAM" id="MobiDB-lite"/>
    </source>
</evidence>
<dbReference type="PANTHER" id="PTHR10629:SF52">
    <property type="entry name" value="DNA (CYTOSINE-5)-METHYLTRANSFERASE 1"/>
    <property type="match status" value="1"/>
</dbReference>
<dbReference type="PRINTS" id="PR00105">
    <property type="entry name" value="C5METTRFRASE"/>
</dbReference>
<name>A0A1E7EQK4_9STRA</name>
<evidence type="ECO:0000256" key="3">
    <source>
        <dbReference type="ARBA" id="ARBA00022679"/>
    </source>
</evidence>
<dbReference type="NCBIfam" id="TIGR00675">
    <property type="entry name" value="dcm"/>
    <property type="match status" value="1"/>
</dbReference>
<gene>
    <name evidence="8" type="ORF">FRACYDRAFT_250079</name>
</gene>
<dbReference type="PANTHER" id="PTHR10629">
    <property type="entry name" value="CYTOSINE-SPECIFIC METHYLTRANSFERASE"/>
    <property type="match status" value="1"/>
</dbReference>
<feature type="compositionally biased region" description="Low complexity" evidence="7">
    <location>
        <begin position="7"/>
        <end position="19"/>
    </location>
</feature>
<dbReference type="InterPro" id="IPR029063">
    <property type="entry name" value="SAM-dependent_MTases_sf"/>
</dbReference>
<dbReference type="KEGG" id="fcy:FRACYDRAFT_250079"/>
<dbReference type="GO" id="GO:0044027">
    <property type="term" value="P:negative regulation of gene expression via chromosomal CpG island methylation"/>
    <property type="evidence" value="ECO:0007669"/>
    <property type="project" value="TreeGrafter"/>
</dbReference>
<evidence type="ECO:0000313" key="9">
    <source>
        <dbReference type="Proteomes" id="UP000095751"/>
    </source>
</evidence>
<dbReference type="InParanoid" id="A0A1E7EQK4"/>
<dbReference type="OrthoDB" id="48846at2759"/>
<feature type="active site" evidence="5">
    <location>
        <position position="519"/>
    </location>
</feature>
<feature type="region of interest" description="Disordered" evidence="7">
    <location>
        <begin position="375"/>
        <end position="398"/>
    </location>
</feature>
<dbReference type="AlphaFoldDB" id="A0A1E7EQK4"/>
<dbReference type="InterPro" id="IPR050390">
    <property type="entry name" value="C5-Methyltransferase"/>
</dbReference>
<dbReference type="GO" id="GO:0032259">
    <property type="term" value="P:methylation"/>
    <property type="evidence" value="ECO:0007669"/>
    <property type="project" value="UniProtKB-KW"/>
</dbReference>
<keyword evidence="9" id="KW-1185">Reference proteome</keyword>
<keyword evidence="4 5" id="KW-0949">S-adenosyl-L-methionine</keyword>
<dbReference type="Proteomes" id="UP000095751">
    <property type="component" value="Unassembled WGS sequence"/>
</dbReference>
<feature type="region of interest" description="Disordered" evidence="7">
    <location>
        <begin position="122"/>
        <end position="228"/>
    </location>
</feature>
<feature type="compositionally biased region" description="Basic and acidic residues" evidence="7">
    <location>
        <begin position="179"/>
        <end position="196"/>
    </location>
</feature>
<dbReference type="SUPFAM" id="SSF53335">
    <property type="entry name" value="S-adenosyl-L-methionine-dependent methyltransferases"/>
    <property type="match status" value="1"/>
</dbReference>
<comment type="similarity">
    <text evidence="5 6">Belongs to the class I-like SAM-binding methyltransferase superfamily. C5-methyltransferase family.</text>
</comment>
<dbReference type="EC" id="2.1.1.37" evidence="1"/>
<dbReference type="InterPro" id="IPR001525">
    <property type="entry name" value="C5_MeTfrase"/>
</dbReference>
<feature type="compositionally biased region" description="Polar residues" evidence="7">
    <location>
        <begin position="76"/>
        <end position="86"/>
    </location>
</feature>
<feature type="region of interest" description="Disordered" evidence="7">
    <location>
        <begin position="1"/>
        <end position="33"/>
    </location>
</feature>
<accession>A0A1E7EQK4</accession>